<feature type="compositionally biased region" description="Low complexity" evidence="1">
    <location>
        <begin position="26"/>
        <end position="38"/>
    </location>
</feature>
<dbReference type="InParanoid" id="A0A1X2H2H0"/>
<sequence>MNSASPRANTTTLPSISHLLNSDQLPAFSLSPASPALSGEDARVASPTPPQHQKSPYLQTYSLQHTNQHQHPLSPSQQHESHRHHRRLSLSPLLSPVDTASTYSRSPSRSPIPPMLSPPPLLVDEVDEMQESLPPLQGFDPPAIGTAGSKSSQQQHIAPWSTQQLPSPPQQPEKKLSVPEDVAMRLPPTTQILLSPSGKPILKRRRGRPPTSAREPNHHGNGGWTFLTPTVWDVNRPQEAATATTGSDPNAQRTDADITKMSPPPKQHHESAMSHSMAAFTSSDMDTVLQMPRKKRGRKPKKHIVGNSCFVWREQPPSSRKSTKRL</sequence>
<feature type="region of interest" description="Disordered" evidence="1">
    <location>
        <begin position="292"/>
        <end position="326"/>
    </location>
</feature>
<organism evidence="2 3">
    <name type="scientific">Syncephalastrum racemosum</name>
    <name type="common">Filamentous fungus</name>
    <dbReference type="NCBI Taxonomy" id="13706"/>
    <lineage>
        <taxon>Eukaryota</taxon>
        <taxon>Fungi</taxon>
        <taxon>Fungi incertae sedis</taxon>
        <taxon>Mucoromycota</taxon>
        <taxon>Mucoromycotina</taxon>
        <taxon>Mucoromycetes</taxon>
        <taxon>Mucorales</taxon>
        <taxon>Syncephalastraceae</taxon>
        <taxon>Syncephalastrum</taxon>
    </lineage>
</organism>
<dbReference type="OrthoDB" id="2417670at2759"/>
<comment type="caution">
    <text evidence="2">The sequence shown here is derived from an EMBL/GenBank/DDBJ whole genome shotgun (WGS) entry which is preliminary data.</text>
</comment>
<dbReference type="Proteomes" id="UP000242180">
    <property type="component" value="Unassembled WGS sequence"/>
</dbReference>
<accession>A0A1X2H2H0</accession>
<protein>
    <submittedName>
        <fullName evidence="2">Uncharacterized protein</fullName>
    </submittedName>
</protein>
<proteinExistence type="predicted"/>
<dbReference type="EMBL" id="MCGN01000010">
    <property type="protein sequence ID" value="ORY91992.1"/>
    <property type="molecule type" value="Genomic_DNA"/>
</dbReference>
<evidence type="ECO:0000256" key="1">
    <source>
        <dbReference type="SAM" id="MobiDB-lite"/>
    </source>
</evidence>
<feature type="compositionally biased region" description="Polar residues" evidence="1">
    <location>
        <begin position="241"/>
        <end position="253"/>
    </location>
</feature>
<dbReference type="OMA" id="HESAMSH"/>
<feature type="compositionally biased region" description="Polar residues" evidence="1">
    <location>
        <begin position="148"/>
        <end position="162"/>
    </location>
</feature>
<name>A0A1X2H2H0_SYNRA</name>
<keyword evidence="3" id="KW-1185">Reference proteome</keyword>
<feature type="compositionally biased region" description="Low complexity" evidence="1">
    <location>
        <begin position="69"/>
        <end position="78"/>
    </location>
</feature>
<gene>
    <name evidence="2" type="ORF">BCR43DRAFT_497609</name>
</gene>
<feature type="compositionally biased region" description="Polar residues" evidence="1">
    <location>
        <begin position="51"/>
        <end position="67"/>
    </location>
</feature>
<feature type="compositionally biased region" description="Pro residues" evidence="1">
    <location>
        <begin position="110"/>
        <end position="121"/>
    </location>
</feature>
<evidence type="ECO:0000313" key="2">
    <source>
        <dbReference type="EMBL" id="ORY91992.1"/>
    </source>
</evidence>
<dbReference type="AlphaFoldDB" id="A0A1X2H2H0"/>
<evidence type="ECO:0000313" key="3">
    <source>
        <dbReference type="Proteomes" id="UP000242180"/>
    </source>
</evidence>
<feature type="compositionally biased region" description="Basic residues" evidence="1">
    <location>
        <begin position="292"/>
        <end position="304"/>
    </location>
</feature>
<reference evidence="2 3" key="1">
    <citation type="submission" date="2016-07" db="EMBL/GenBank/DDBJ databases">
        <title>Pervasive Adenine N6-methylation of Active Genes in Fungi.</title>
        <authorList>
            <consortium name="DOE Joint Genome Institute"/>
            <person name="Mondo S.J."/>
            <person name="Dannebaum R.O."/>
            <person name="Kuo R.C."/>
            <person name="Labutti K."/>
            <person name="Haridas S."/>
            <person name="Kuo A."/>
            <person name="Salamov A."/>
            <person name="Ahrendt S.R."/>
            <person name="Lipzen A."/>
            <person name="Sullivan W."/>
            <person name="Andreopoulos W.B."/>
            <person name="Clum A."/>
            <person name="Lindquist E."/>
            <person name="Daum C."/>
            <person name="Ramamoorthy G.K."/>
            <person name="Gryganskyi A."/>
            <person name="Culley D."/>
            <person name="Magnuson J.K."/>
            <person name="James T.Y."/>
            <person name="O'Malley M.A."/>
            <person name="Stajich J.E."/>
            <person name="Spatafora J.W."/>
            <person name="Visel A."/>
            <person name="Grigoriev I.V."/>
        </authorList>
    </citation>
    <scope>NUCLEOTIDE SEQUENCE [LARGE SCALE GENOMIC DNA]</scope>
    <source>
        <strain evidence="2 3">NRRL 2496</strain>
    </source>
</reference>
<feature type="region of interest" description="Disordered" evidence="1">
    <location>
        <begin position="26"/>
        <end position="272"/>
    </location>
</feature>